<dbReference type="InterPro" id="IPR017927">
    <property type="entry name" value="FAD-bd_FR_type"/>
</dbReference>
<dbReference type="InterPro" id="IPR001094">
    <property type="entry name" value="Flavdoxin-like"/>
</dbReference>
<dbReference type="Gene3D" id="3.40.50.80">
    <property type="entry name" value="Nucleotide-binding domain of ferredoxin-NADP reductase (FNR) module"/>
    <property type="match status" value="1"/>
</dbReference>
<proteinExistence type="predicted"/>
<dbReference type="SUPFAM" id="SSF52343">
    <property type="entry name" value="Ferredoxin reductase-like, C-terminal NADP-linked domain"/>
    <property type="match status" value="1"/>
</dbReference>
<dbReference type="OrthoDB" id="9816402at2"/>
<comment type="caution">
    <text evidence="7">The sequence shown here is derived from an EMBL/GenBank/DDBJ whole genome shotgun (WGS) entry which is preliminary data.</text>
</comment>
<sequence length="456" mass="47712">MITLELPRLAAAAGVVAAYAALCLRVRTSFRKRHGTAAAAGSGTVLVAYGSQSGLGRELAEEAVRALGAAGVGARLAALGELSAADLQTCGKALFVASTTGEGDPPDNAAAFVDRIMGGRPQLGALRYGLLALGDRSYARYCAFGRALDGWLRDCGAAALFERVEVDRADPAALETWRHRLASFAGLAEPNGAVAPVMGYWRVRASRHLNPGSAGQPVHHVELEAVAGPEADAASVALPRWEAGDLLQLVPPGADARPRDYSIASLPEDGAVHLLVRVIRGPDGEPGRMSSLLTGAGASGNVFQGRIRAHPNFRLGDNAARPLILVGNGTGLAGLLALLRQRARRGDGRNWLVFGERNAAHDGFHADELAALERADLLARCDRVFSRDGSSPEYVQHRLARAADTLREWVAGGAAIYVCGNAVGMGPAVHDTLAGILGAGRLAQLAAAGRYRRDIY</sequence>
<feature type="domain" description="Flavodoxin-like" evidence="5">
    <location>
        <begin position="45"/>
        <end position="182"/>
    </location>
</feature>
<evidence type="ECO:0000256" key="3">
    <source>
        <dbReference type="ARBA" id="ARBA00022982"/>
    </source>
</evidence>
<dbReference type="SUPFAM" id="SSF63380">
    <property type="entry name" value="Riboflavin synthase domain-like"/>
    <property type="match status" value="1"/>
</dbReference>
<dbReference type="GO" id="GO:0005829">
    <property type="term" value="C:cytosol"/>
    <property type="evidence" value="ECO:0007669"/>
    <property type="project" value="TreeGrafter"/>
</dbReference>
<dbReference type="PANTHER" id="PTHR19384:SF17">
    <property type="entry name" value="NADPH--CYTOCHROME P450 REDUCTASE"/>
    <property type="match status" value="1"/>
</dbReference>
<dbReference type="PANTHER" id="PTHR19384">
    <property type="entry name" value="NITRIC OXIDE SYNTHASE-RELATED"/>
    <property type="match status" value="1"/>
</dbReference>
<keyword evidence="8" id="KW-1185">Reference proteome</keyword>
<dbReference type="InterPro" id="IPR008254">
    <property type="entry name" value="Flavodoxin/NO_synth"/>
</dbReference>
<dbReference type="Gene3D" id="3.40.50.360">
    <property type="match status" value="1"/>
</dbReference>
<dbReference type="Proteomes" id="UP000307956">
    <property type="component" value="Unassembled WGS sequence"/>
</dbReference>
<dbReference type="PROSITE" id="PS51384">
    <property type="entry name" value="FAD_FR"/>
    <property type="match status" value="1"/>
</dbReference>
<dbReference type="EMBL" id="SSOD01000019">
    <property type="protein sequence ID" value="THF56867.1"/>
    <property type="molecule type" value="Genomic_DNA"/>
</dbReference>
<name>A0A4S4ADN6_9RHOO</name>
<evidence type="ECO:0000313" key="7">
    <source>
        <dbReference type="EMBL" id="THF56867.1"/>
    </source>
</evidence>
<dbReference type="InterPro" id="IPR039261">
    <property type="entry name" value="FNR_nucleotide-bd"/>
</dbReference>
<evidence type="ECO:0000256" key="1">
    <source>
        <dbReference type="ARBA" id="ARBA00022630"/>
    </source>
</evidence>
<dbReference type="AlphaFoldDB" id="A0A4S4ADN6"/>
<dbReference type="PRINTS" id="PR00369">
    <property type="entry name" value="FLAVODOXIN"/>
</dbReference>
<dbReference type="Pfam" id="PF00175">
    <property type="entry name" value="NAD_binding_1"/>
    <property type="match status" value="1"/>
</dbReference>
<keyword evidence="2" id="KW-0288">FMN</keyword>
<keyword evidence="1" id="KW-0285">Flavoprotein</keyword>
<dbReference type="GO" id="GO:0050660">
    <property type="term" value="F:flavin adenine dinucleotide binding"/>
    <property type="evidence" value="ECO:0007669"/>
    <property type="project" value="TreeGrafter"/>
</dbReference>
<evidence type="ECO:0000259" key="6">
    <source>
        <dbReference type="PROSITE" id="PS51384"/>
    </source>
</evidence>
<accession>A0A4S4ADN6</accession>
<evidence type="ECO:0000256" key="4">
    <source>
        <dbReference type="ARBA" id="ARBA00023797"/>
    </source>
</evidence>
<dbReference type="EC" id="1.6.2.4" evidence="4"/>
<keyword evidence="3" id="KW-0249">Electron transport</keyword>
<feature type="domain" description="FAD-binding FR-type" evidence="6">
    <location>
        <begin position="196"/>
        <end position="339"/>
    </location>
</feature>
<dbReference type="InterPro" id="IPR001433">
    <property type="entry name" value="OxRdtase_FAD/NAD-bd"/>
</dbReference>
<dbReference type="InterPro" id="IPR029039">
    <property type="entry name" value="Flavoprotein-like_sf"/>
</dbReference>
<organism evidence="7 8">
    <name type="scientific">Pseudothauera rhizosphaerae</name>
    <dbReference type="NCBI Taxonomy" id="2565932"/>
    <lineage>
        <taxon>Bacteria</taxon>
        <taxon>Pseudomonadati</taxon>
        <taxon>Pseudomonadota</taxon>
        <taxon>Betaproteobacteria</taxon>
        <taxon>Rhodocyclales</taxon>
        <taxon>Zoogloeaceae</taxon>
        <taxon>Pseudothauera</taxon>
    </lineage>
</organism>
<gene>
    <name evidence="7" type="ORF">E6O51_18715</name>
</gene>
<protein>
    <recommendedName>
        <fullName evidence="4">NADPH--hemoprotein reductase</fullName>
        <ecNumber evidence="4">1.6.2.4</ecNumber>
    </recommendedName>
</protein>
<reference evidence="7 8" key="1">
    <citation type="submission" date="2019-04" db="EMBL/GenBank/DDBJ databases">
        <title>Azoarcus rhizosphaerae sp. nov. isolated from rhizosphere of Ficus religiosa.</title>
        <authorList>
            <person name="Lin S.-Y."/>
            <person name="Hameed A."/>
            <person name="Hsu Y.-H."/>
            <person name="Young C.-C."/>
        </authorList>
    </citation>
    <scope>NUCLEOTIDE SEQUENCE [LARGE SCALE GENOMIC DNA]</scope>
    <source>
        <strain evidence="7 8">CC-YHH848</strain>
    </source>
</reference>
<dbReference type="PRINTS" id="PR00371">
    <property type="entry name" value="FPNCR"/>
</dbReference>
<dbReference type="PROSITE" id="PS50902">
    <property type="entry name" value="FLAVODOXIN_LIKE"/>
    <property type="match status" value="1"/>
</dbReference>
<evidence type="ECO:0000313" key="8">
    <source>
        <dbReference type="Proteomes" id="UP000307956"/>
    </source>
</evidence>
<evidence type="ECO:0000259" key="5">
    <source>
        <dbReference type="PROSITE" id="PS50902"/>
    </source>
</evidence>
<evidence type="ECO:0000256" key="2">
    <source>
        <dbReference type="ARBA" id="ARBA00022643"/>
    </source>
</evidence>
<dbReference type="GO" id="GO:0003958">
    <property type="term" value="F:NADPH-hemoprotein reductase activity"/>
    <property type="evidence" value="ECO:0007669"/>
    <property type="project" value="UniProtKB-EC"/>
</dbReference>
<dbReference type="Pfam" id="PF00258">
    <property type="entry name" value="Flavodoxin_1"/>
    <property type="match status" value="1"/>
</dbReference>
<dbReference type="InterPro" id="IPR001709">
    <property type="entry name" value="Flavoprot_Pyr_Nucl_cyt_Rdtase"/>
</dbReference>
<keyword evidence="3" id="KW-0813">Transport</keyword>
<dbReference type="SUPFAM" id="SSF52218">
    <property type="entry name" value="Flavoproteins"/>
    <property type="match status" value="1"/>
</dbReference>
<dbReference type="GO" id="GO:0010181">
    <property type="term" value="F:FMN binding"/>
    <property type="evidence" value="ECO:0007669"/>
    <property type="project" value="InterPro"/>
</dbReference>
<dbReference type="InterPro" id="IPR017938">
    <property type="entry name" value="Riboflavin_synthase-like_b-brl"/>
</dbReference>
<dbReference type="RefSeq" id="WP_136386538.1">
    <property type="nucleotide sequence ID" value="NZ_SSOD01000019.1"/>
</dbReference>